<accession>A0A2U3K126</accession>
<reference evidence="3" key="1">
    <citation type="submission" date="2018-02" db="EMBL/GenBank/DDBJ databases">
        <authorList>
            <person name="Hausmann B."/>
        </authorList>
    </citation>
    <scope>NUCLEOTIDE SEQUENCE [LARGE SCALE GENOMIC DNA]</scope>
    <source>
        <strain evidence="3">Peat soil MAG SbF1</strain>
    </source>
</reference>
<organism evidence="2 3">
    <name type="scientific">Candidatus Desulfosporosinus infrequens</name>
    <dbReference type="NCBI Taxonomy" id="2043169"/>
    <lineage>
        <taxon>Bacteria</taxon>
        <taxon>Bacillati</taxon>
        <taxon>Bacillota</taxon>
        <taxon>Clostridia</taxon>
        <taxon>Eubacteriales</taxon>
        <taxon>Desulfitobacteriaceae</taxon>
        <taxon>Desulfosporosinus</taxon>
    </lineage>
</organism>
<gene>
    <name evidence="2" type="primary">thiF</name>
    <name evidence="2" type="ORF">SBF1_1210024</name>
</gene>
<dbReference type="GO" id="GO:0008641">
    <property type="term" value="F:ubiquitin-like modifier activating enzyme activity"/>
    <property type="evidence" value="ECO:0007669"/>
    <property type="project" value="InterPro"/>
</dbReference>
<dbReference type="InterPro" id="IPR000594">
    <property type="entry name" value="ThiF_NAD_FAD-bd"/>
</dbReference>
<dbReference type="GO" id="GO:0061503">
    <property type="term" value="F:tRNA threonylcarbamoyladenosine dehydratase"/>
    <property type="evidence" value="ECO:0007669"/>
    <property type="project" value="TreeGrafter"/>
</dbReference>
<dbReference type="EMBL" id="OMOF01000026">
    <property type="protein sequence ID" value="SPF33374.1"/>
    <property type="molecule type" value="Genomic_DNA"/>
</dbReference>
<dbReference type="Proteomes" id="UP000238916">
    <property type="component" value="Unassembled WGS sequence"/>
</dbReference>
<feature type="domain" description="THIF-type NAD/FAD binding fold" evidence="1">
    <location>
        <begin position="12"/>
        <end position="155"/>
    </location>
</feature>
<dbReference type="PANTHER" id="PTHR43267:SF3">
    <property type="entry name" value="THIF PROTEIN"/>
    <property type="match status" value="1"/>
</dbReference>
<dbReference type="InterPro" id="IPR012729">
    <property type="entry name" value="ThiF_fam2"/>
</dbReference>
<proteinExistence type="predicted"/>
<dbReference type="Pfam" id="PF00899">
    <property type="entry name" value="ThiF"/>
    <property type="match status" value="1"/>
</dbReference>
<dbReference type="PANTHER" id="PTHR43267">
    <property type="entry name" value="TRNA THREONYLCARBAMOYLADENOSINE DEHYDRATASE"/>
    <property type="match status" value="1"/>
</dbReference>
<protein>
    <submittedName>
        <fullName evidence="2">Thiamine biosynthesis protein ThiF</fullName>
    </submittedName>
</protein>
<dbReference type="Gene3D" id="3.40.50.720">
    <property type="entry name" value="NAD(P)-binding Rossmann-like Domain"/>
    <property type="match status" value="1"/>
</dbReference>
<name>A0A2U3K126_9FIRM</name>
<dbReference type="SUPFAM" id="SSF69572">
    <property type="entry name" value="Activating enzymes of the ubiquitin-like proteins"/>
    <property type="match status" value="1"/>
</dbReference>
<dbReference type="InterPro" id="IPR045886">
    <property type="entry name" value="ThiF/MoeB/HesA"/>
</dbReference>
<dbReference type="GO" id="GO:0061504">
    <property type="term" value="P:cyclic threonylcarbamoyladenosine biosynthetic process"/>
    <property type="evidence" value="ECO:0007669"/>
    <property type="project" value="TreeGrafter"/>
</dbReference>
<sequence>MNPLTTGLAETLPPEQLARVQQTSVGIAGLGGLGSNVAWHLVRCGFTHLVLADFDRVEASNLNRQVYFPDQLGLLKTDALAENLLRINPELHLELWSILITPDNVQTIFGQCAVWVEGFDQTASKRMFVEEGLAAGKKVIGASGLAGWGDTDAIQTLHWSSGLSVVGDFCTDVADDHPPLSPRIGVVAAKQANLVLAWALNGKLASAKR</sequence>
<dbReference type="InterPro" id="IPR035985">
    <property type="entry name" value="Ubiquitin-activating_enz"/>
</dbReference>
<dbReference type="AlphaFoldDB" id="A0A2U3K126"/>
<evidence type="ECO:0000313" key="3">
    <source>
        <dbReference type="Proteomes" id="UP000238916"/>
    </source>
</evidence>
<evidence type="ECO:0000313" key="2">
    <source>
        <dbReference type="EMBL" id="SPF33374.1"/>
    </source>
</evidence>
<evidence type="ECO:0000259" key="1">
    <source>
        <dbReference type="Pfam" id="PF00899"/>
    </source>
</evidence>
<dbReference type="OrthoDB" id="9804286at2"/>
<dbReference type="NCBIfam" id="TIGR02354">
    <property type="entry name" value="thiF_fam2"/>
    <property type="match status" value="1"/>
</dbReference>
<dbReference type="NCBIfam" id="NF006395">
    <property type="entry name" value="PRK08644.1"/>
    <property type="match status" value="1"/>
</dbReference>